<evidence type="ECO:0000256" key="1">
    <source>
        <dbReference type="SAM" id="MobiDB-lite"/>
    </source>
</evidence>
<name>A0A8S1CBD2_9INSE</name>
<dbReference type="OrthoDB" id="10572784at2759"/>
<dbReference type="Proteomes" id="UP000494165">
    <property type="component" value="Unassembled WGS sequence"/>
</dbReference>
<evidence type="ECO:0000256" key="2">
    <source>
        <dbReference type="SAM" id="SignalP"/>
    </source>
</evidence>
<proteinExistence type="predicted"/>
<dbReference type="EMBL" id="CADEPI010000020">
    <property type="protein sequence ID" value="CAB3365485.1"/>
    <property type="molecule type" value="Genomic_DNA"/>
</dbReference>
<reference evidence="3 4" key="1">
    <citation type="submission" date="2020-04" db="EMBL/GenBank/DDBJ databases">
        <authorList>
            <person name="Alioto T."/>
            <person name="Alioto T."/>
            <person name="Gomez Garrido J."/>
        </authorList>
    </citation>
    <scope>NUCLEOTIDE SEQUENCE [LARGE SCALE GENOMIC DNA]</scope>
</reference>
<protein>
    <submittedName>
        <fullName evidence="3">Uncharacterized protein</fullName>
    </submittedName>
</protein>
<keyword evidence="4" id="KW-1185">Reference proteome</keyword>
<evidence type="ECO:0000313" key="4">
    <source>
        <dbReference type="Proteomes" id="UP000494165"/>
    </source>
</evidence>
<gene>
    <name evidence="3" type="ORF">CLODIP_2_CD06078</name>
</gene>
<feature type="compositionally biased region" description="Basic and acidic residues" evidence="1">
    <location>
        <begin position="321"/>
        <end position="330"/>
    </location>
</feature>
<comment type="caution">
    <text evidence="3">The sequence shown here is derived from an EMBL/GenBank/DDBJ whole genome shotgun (WGS) entry which is preliminary data.</text>
</comment>
<accession>A0A8S1CBD2</accession>
<organism evidence="3 4">
    <name type="scientific">Cloeon dipterum</name>
    <dbReference type="NCBI Taxonomy" id="197152"/>
    <lineage>
        <taxon>Eukaryota</taxon>
        <taxon>Metazoa</taxon>
        <taxon>Ecdysozoa</taxon>
        <taxon>Arthropoda</taxon>
        <taxon>Hexapoda</taxon>
        <taxon>Insecta</taxon>
        <taxon>Pterygota</taxon>
        <taxon>Palaeoptera</taxon>
        <taxon>Ephemeroptera</taxon>
        <taxon>Pisciforma</taxon>
        <taxon>Baetidae</taxon>
        <taxon>Cloeon</taxon>
    </lineage>
</organism>
<keyword evidence="2" id="KW-0732">Signal</keyword>
<sequence>MQPLATATLAVALLLLQRLGVDSRVDGYRNKAQPLPPGYKHSAFRLIVPEAGLAPLTWHAALKNTAFQSLRRKIISFADSSRAEQILWEQLAAAPIYPAHLKQPEREDADLSILAKGVLVREGGQLLFAPDDILLYPSATPRKVSAIWSVIRVRHSGPGLKAPKIEYYFTVTPASHLTMLHYLQKQVKGYQKNPYDGPFFDYRPGHFYHPLFINSYRQSVQSFIGKHPEEELINSAQEARNEPVIFKQEPIYIIPSPRLIPQGQEKSDGTGSSTGKKESKTFRIIVQKQRVIEENKNEAETVEEEEEEEEDMETTTKISSKYRDTSKESQ</sequence>
<feature type="compositionally biased region" description="Basic and acidic residues" evidence="1">
    <location>
        <begin position="290"/>
        <end position="299"/>
    </location>
</feature>
<feature type="chain" id="PRO_5035726652" evidence="2">
    <location>
        <begin position="24"/>
        <end position="330"/>
    </location>
</feature>
<evidence type="ECO:0000313" key="3">
    <source>
        <dbReference type="EMBL" id="CAB3365485.1"/>
    </source>
</evidence>
<feature type="signal peptide" evidence="2">
    <location>
        <begin position="1"/>
        <end position="23"/>
    </location>
</feature>
<dbReference type="AlphaFoldDB" id="A0A8S1CBD2"/>
<feature type="region of interest" description="Disordered" evidence="1">
    <location>
        <begin position="257"/>
        <end position="330"/>
    </location>
</feature>
<feature type="compositionally biased region" description="Acidic residues" evidence="1">
    <location>
        <begin position="300"/>
        <end position="313"/>
    </location>
</feature>